<dbReference type="InterPro" id="IPR003594">
    <property type="entry name" value="HATPase_dom"/>
</dbReference>
<dbReference type="Pfam" id="PF02518">
    <property type="entry name" value="HATPase_c"/>
    <property type="match status" value="1"/>
</dbReference>
<dbReference type="RefSeq" id="WP_317488248.1">
    <property type="nucleotide sequence ID" value="NZ_CP136051.1"/>
</dbReference>
<feature type="domain" description="Histidine kinase" evidence="5">
    <location>
        <begin position="300"/>
        <end position="475"/>
    </location>
</feature>
<comment type="catalytic activity">
    <reaction evidence="1">
        <text>ATP + protein L-histidine = ADP + protein N-phospho-L-histidine.</text>
        <dbReference type="EC" id="2.7.13.3"/>
    </reaction>
</comment>
<dbReference type="SUPFAM" id="SSF51206">
    <property type="entry name" value="cAMP-binding domain-like"/>
    <property type="match status" value="1"/>
</dbReference>
<dbReference type="SMART" id="SM00387">
    <property type="entry name" value="HATPase_c"/>
    <property type="match status" value="1"/>
</dbReference>
<dbReference type="Gene3D" id="2.60.120.10">
    <property type="entry name" value="Jelly Rolls"/>
    <property type="match status" value="1"/>
</dbReference>
<keyword evidence="6" id="KW-0067">ATP-binding</keyword>
<dbReference type="SUPFAM" id="SSF55874">
    <property type="entry name" value="ATPase domain of HSP90 chaperone/DNA topoisomerase II/histidine kinase"/>
    <property type="match status" value="1"/>
</dbReference>
<dbReference type="Gene3D" id="1.10.287.130">
    <property type="match status" value="1"/>
</dbReference>
<dbReference type="InterPro" id="IPR018490">
    <property type="entry name" value="cNMP-bd_dom_sf"/>
</dbReference>
<dbReference type="InterPro" id="IPR036097">
    <property type="entry name" value="HisK_dim/P_sf"/>
</dbReference>
<dbReference type="InterPro" id="IPR004358">
    <property type="entry name" value="Sig_transdc_His_kin-like_C"/>
</dbReference>
<dbReference type="SUPFAM" id="SSF47384">
    <property type="entry name" value="Homodimeric domain of signal transducing histidine kinase"/>
    <property type="match status" value="1"/>
</dbReference>
<accession>A0ABZ0ILU2</accession>
<dbReference type="InterPro" id="IPR036890">
    <property type="entry name" value="HATPase_C_sf"/>
</dbReference>
<dbReference type="SMART" id="SM00100">
    <property type="entry name" value="cNMP"/>
    <property type="match status" value="1"/>
</dbReference>
<keyword evidence="6" id="KW-0547">Nucleotide-binding</keyword>
<dbReference type="Gene3D" id="3.30.565.10">
    <property type="entry name" value="Histidine kinase-like ATPase, C-terminal domain"/>
    <property type="match status" value="1"/>
</dbReference>
<dbReference type="PANTHER" id="PTHR43065:SF48">
    <property type="entry name" value="HISTIDINE KINASE"/>
    <property type="match status" value="1"/>
</dbReference>
<dbReference type="PROSITE" id="PS50042">
    <property type="entry name" value="CNMP_BINDING_3"/>
    <property type="match status" value="1"/>
</dbReference>
<keyword evidence="7" id="KW-1185">Reference proteome</keyword>
<dbReference type="CDD" id="cd00082">
    <property type="entry name" value="HisKA"/>
    <property type="match status" value="1"/>
</dbReference>
<dbReference type="EMBL" id="CP136051">
    <property type="protein sequence ID" value="WOK05487.1"/>
    <property type="molecule type" value="Genomic_DNA"/>
</dbReference>
<dbReference type="InterPro" id="IPR003661">
    <property type="entry name" value="HisK_dim/P_dom"/>
</dbReference>
<sequence>MPKVSFEPSFINMDLLKALQENPSLQGVSDNQLQWLIDNSECRDFQEGEFLFKKGDAADHMMILLSGKARAYAIQNNQKRELFELEPPDISGLLPFSRLKTAVGYAEVVQPTTVLLTSREKLKELVCTHYDLTEKLVHEMTSRVREFTSMQRQNEKMMALGKLSAGLAHELNNPAAAIVRSSDELKKHLAYTPERFKQVISMKLEEEQVDAVNAILYEKAKAGRQNLGLRERNKQEEEILDWFDDNDLEGGDDLAENFIEYGIGPKELDMVREYIPEKELLPVLFWLDNVLTTERMVGDINEASTRISKLVQSVKSYSHMDRGHDKAPTNIHIGIKDTLTMLDHKIRKANISLAIDVASGIPPINLLAGEMNQVWTNIIDNAIDALEGVPSPMLTVQSVKDGEFVKVHIIDNGPGIPPDLLGKIFDPFFTTKEVGKGSGLGLEIAKNIVEQHNGTLKAASRPGETIFTVCIPLKDK</sequence>
<evidence type="ECO:0000313" key="7">
    <source>
        <dbReference type="Proteomes" id="UP001302349"/>
    </source>
</evidence>
<reference evidence="6 7" key="1">
    <citation type="journal article" date="2023" name="Microbiol. Resour. Announc.">
        <title>Complete Genome Sequence of Imperialibacter roseus strain P4T.</title>
        <authorList>
            <person name="Tizabi D.R."/>
            <person name="Bachvaroff T."/>
            <person name="Hill R.T."/>
        </authorList>
    </citation>
    <scope>NUCLEOTIDE SEQUENCE [LARGE SCALE GENOMIC DNA]</scope>
    <source>
        <strain evidence="6 7">P4T</strain>
    </source>
</reference>
<name>A0ABZ0ILU2_9BACT</name>
<dbReference type="InterPro" id="IPR000595">
    <property type="entry name" value="cNMP-bd_dom"/>
</dbReference>
<dbReference type="GO" id="GO:0005524">
    <property type="term" value="F:ATP binding"/>
    <property type="evidence" value="ECO:0007669"/>
    <property type="project" value="UniProtKB-KW"/>
</dbReference>
<dbReference type="Pfam" id="PF00027">
    <property type="entry name" value="cNMP_binding"/>
    <property type="match status" value="1"/>
</dbReference>
<dbReference type="CDD" id="cd00038">
    <property type="entry name" value="CAP_ED"/>
    <property type="match status" value="1"/>
</dbReference>
<gene>
    <name evidence="6" type="ORF">RT717_20650</name>
</gene>
<evidence type="ECO:0000256" key="2">
    <source>
        <dbReference type="ARBA" id="ARBA00012438"/>
    </source>
</evidence>
<dbReference type="PROSITE" id="PS50109">
    <property type="entry name" value="HIS_KIN"/>
    <property type="match status" value="1"/>
</dbReference>
<evidence type="ECO:0000313" key="6">
    <source>
        <dbReference type="EMBL" id="WOK05487.1"/>
    </source>
</evidence>
<dbReference type="PANTHER" id="PTHR43065">
    <property type="entry name" value="SENSOR HISTIDINE KINASE"/>
    <property type="match status" value="1"/>
</dbReference>
<evidence type="ECO:0000259" key="5">
    <source>
        <dbReference type="PROSITE" id="PS50109"/>
    </source>
</evidence>
<protein>
    <recommendedName>
        <fullName evidence="2">histidine kinase</fullName>
        <ecNumber evidence="2">2.7.13.3</ecNumber>
    </recommendedName>
</protein>
<evidence type="ECO:0000256" key="1">
    <source>
        <dbReference type="ARBA" id="ARBA00000085"/>
    </source>
</evidence>
<dbReference type="EC" id="2.7.13.3" evidence="2"/>
<organism evidence="6 7">
    <name type="scientific">Imperialibacter roseus</name>
    <dbReference type="NCBI Taxonomy" id="1324217"/>
    <lineage>
        <taxon>Bacteria</taxon>
        <taxon>Pseudomonadati</taxon>
        <taxon>Bacteroidota</taxon>
        <taxon>Cytophagia</taxon>
        <taxon>Cytophagales</taxon>
        <taxon>Flammeovirgaceae</taxon>
        <taxon>Imperialibacter</taxon>
    </lineage>
</organism>
<dbReference type="Proteomes" id="UP001302349">
    <property type="component" value="Chromosome"/>
</dbReference>
<dbReference type="PRINTS" id="PR00344">
    <property type="entry name" value="BCTRLSENSOR"/>
</dbReference>
<dbReference type="InterPro" id="IPR005467">
    <property type="entry name" value="His_kinase_dom"/>
</dbReference>
<evidence type="ECO:0000256" key="3">
    <source>
        <dbReference type="ARBA" id="ARBA00022553"/>
    </source>
</evidence>
<proteinExistence type="predicted"/>
<evidence type="ECO:0000259" key="4">
    <source>
        <dbReference type="PROSITE" id="PS50042"/>
    </source>
</evidence>
<dbReference type="InterPro" id="IPR014710">
    <property type="entry name" value="RmlC-like_jellyroll"/>
</dbReference>
<keyword evidence="3" id="KW-0597">Phosphoprotein</keyword>
<feature type="domain" description="Cyclic nucleotide-binding" evidence="4">
    <location>
        <begin position="24"/>
        <end position="143"/>
    </location>
</feature>